<dbReference type="PANTHER" id="PTHR34223">
    <property type="entry name" value="OS11G0201299 PROTEIN"/>
    <property type="match status" value="1"/>
</dbReference>
<dbReference type="InterPro" id="IPR001810">
    <property type="entry name" value="F-box_dom"/>
</dbReference>
<feature type="domain" description="F-box" evidence="2">
    <location>
        <begin position="20"/>
        <end position="66"/>
    </location>
</feature>
<dbReference type="Pfam" id="PF24758">
    <property type="entry name" value="LRR_At5g56370"/>
    <property type="match status" value="1"/>
</dbReference>
<evidence type="ECO:0000256" key="1">
    <source>
        <dbReference type="SAM" id="MobiDB-lite"/>
    </source>
</evidence>
<sequence>MPVKRRSVKGKGSLPPPANGDRLGTLPDDVLHHVLSFLPAQEAVRTCVLAHRWVHLWKSATSLQIVRHDVDGPRAVKAVREFVDHLLLLRGSSPLDTCKLSLSDFEEDDMSRMKLWIRHILMCKVRVLSLDIVSGGCNVEVDGLTLVSNHLKKLQLSNIQCDHKLLDFSFCPALEVLEIDDSDLSCADNISSESLRCLSIGRNCYFDEYSRTRIYAPNLYSLRLEIGNHRTPVLARMPSLMEAFITLCDSNRDYCESTYSGDCG</sequence>
<evidence type="ECO:0000259" key="2">
    <source>
        <dbReference type="PROSITE" id="PS50181"/>
    </source>
</evidence>
<dbReference type="InterPro" id="IPR055411">
    <property type="entry name" value="LRR_FXL15/At3g58940/PEG3-like"/>
</dbReference>
<protein>
    <recommendedName>
        <fullName evidence="2">F-box domain-containing protein</fullName>
    </recommendedName>
</protein>
<dbReference type="PROSITE" id="PS50181">
    <property type="entry name" value="FBOX"/>
    <property type="match status" value="1"/>
</dbReference>
<dbReference type="InterPro" id="IPR053781">
    <property type="entry name" value="F-box_AtFBL13-like"/>
</dbReference>
<dbReference type="CDD" id="cd22160">
    <property type="entry name" value="F-box_AtFBL13-like"/>
    <property type="match status" value="1"/>
</dbReference>
<dbReference type="Proteomes" id="UP001054889">
    <property type="component" value="Unassembled WGS sequence"/>
</dbReference>
<dbReference type="Gene3D" id="1.20.1280.50">
    <property type="match status" value="1"/>
</dbReference>
<reference evidence="3" key="2">
    <citation type="submission" date="2021-12" db="EMBL/GenBank/DDBJ databases">
        <title>Resequencing data analysis of finger millet.</title>
        <authorList>
            <person name="Hatakeyama M."/>
            <person name="Aluri S."/>
            <person name="Balachadran M.T."/>
            <person name="Sivarajan S.R."/>
            <person name="Poveda L."/>
            <person name="Shimizu-Inatsugi R."/>
            <person name="Schlapbach R."/>
            <person name="Sreeman S.M."/>
            <person name="Shimizu K.K."/>
        </authorList>
    </citation>
    <scope>NUCLEOTIDE SEQUENCE</scope>
</reference>
<accession>A0AAV5EZS2</accession>
<evidence type="ECO:0000313" key="3">
    <source>
        <dbReference type="EMBL" id="GJN28175.1"/>
    </source>
</evidence>
<dbReference type="AlphaFoldDB" id="A0AAV5EZS2"/>
<dbReference type="EMBL" id="BQKI01000080">
    <property type="protein sequence ID" value="GJN28175.1"/>
    <property type="molecule type" value="Genomic_DNA"/>
</dbReference>
<dbReference type="InterPro" id="IPR053197">
    <property type="entry name" value="F-box_SCFL_complex_component"/>
</dbReference>
<feature type="region of interest" description="Disordered" evidence="1">
    <location>
        <begin position="1"/>
        <end position="22"/>
    </location>
</feature>
<name>A0AAV5EZS2_ELECO</name>
<dbReference type="PANTHER" id="PTHR34223:SF80">
    <property type="entry name" value="OS11G0205900 PROTEIN"/>
    <property type="match status" value="1"/>
</dbReference>
<keyword evidence="4" id="KW-1185">Reference proteome</keyword>
<dbReference type="SUPFAM" id="SSF52058">
    <property type="entry name" value="L domain-like"/>
    <property type="match status" value="1"/>
</dbReference>
<organism evidence="3 4">
    <name type="scientific">Eleusine coracana subsp. coracana</name>
    <dbReference type="NCBI Taxonomy" id="191504"/>
    <lineage>
        <taxon>Eukaryota</taxon>
        <taxon>Viridiplantae</taxon>
        <taxon>Streptophyta</taxon>
        <taxon>Embryophyta</taxon>
        <taxon>Tracheophyta</taxon>
        <taxon>Spermatophyta</taxon>
        <taxon>Magnoliopsida</taxon>
        <taxon>Liliopsida</taxon>
        <taxon>Poales</taxon>
        <taxon>Poaceae</taxon>
        <taxon>PACMAD clade</taxon>
        <taxon>Chloridoideae</taxon>
        <taxon>Cynodonteae</taxon>
        <taxon>Eleusininae</taxon>
        <taxon>Eleusine</taxon>
    </lineage>
</organism>
<reference evidence="3" key="1">
    <citation type="journal article" date="2018" name="DNA Res.">
        <title>Multiple hybrid de novo genome assembly of finger millet, an orphan allotetraploid crop.</title>
        <authorList>
            <person name="Hatakeyama M."/>
            <person name="Aluri S."/>
            <person name="Balachadran M.T."/>
            <person name="Sivarajan S.R."/>
            <person name="Patrignani A."/>
            <person name="Gruter S."/>
            <person name="Poveda L."/>
            <person name="Shimizu-Inatsugi R."/>
            <person name="Baeten J."/>
            <person name="Francoijs K.J."/>
            <person name="Nataraja K.N."/>
            <person name="Reddy Y.A.N."/>
            <person name="Phadnis S."/>
            <person name="Ravikumar R.L."/>
            <person name="Schlapbach R."/>
            <person name="Sreeman S.M."/>
            <person name="Shimizu K.K."/>
        </authorList>
    </citation>
    <scope>NUCLEOTIDE SEQUENCE</scope>
</reference>
<dbReference type="SUPFAM" id="SSF81383">
    <property type="entry name" value="F-box domain"/>
    <property type="match status" value="1"/>
</dbReference>
<gene>
    <name evidence="3" type="primary">gb16270</name>
    <name evidence="3" type="ORF">PR202_gb16270</name>
</gene>
<dbReference type="Pfam" id="PF00646">
    <property type="entry name" value="F-box"/>
    <property type="match status" value="1"/>
</dbReference>
<comment type="caution">
    <text evidence="3">The sequence shown here is derived from an EMBL/GenBank/DDBJ whole genome shotgun (WGS) entry which is preliminary data.</text>
</comment>
<evidence type="ECO:0000313" key="4">
    <source>
        <dbReference type="Proteomes" id="UP001054889"/>
    </source>
</evidence>
<proteinExistence type="predicted"/>
<dbReference type="InterPro" id="IPR036047">
    <property type="entry name" value="F-box-like_dom_sf"/>
</dbReference>